<dbReference type="VEuPathDB" id="TrichDB:TRFO_10514"/>
<keyword evidence="4 5" id="KW-0472">Membrane</keyword>
<dbReference type="EMBL" id="MLAK01001248">
    <property type="protein sequence ID" value="OHS95383.1"/>
    <property type="molecule type" value="Genomic_DNA"/>
</dbReference>
<dbReference type="RefSeq" id="XP_068348520.1">
    <property type="nucleotide sequence ID" value="XM_068495504.1"/>
</dbReference>
<feature type="transmembrane region" description="Helical" evidence="6">
    <location>
        <begin position="20"/>
        <end position="42"/>
    </location>
</feature>
<accession>A0A1J4JAX4</accession>
<evidence type="ECO:0000313" key="9">
    <source>
        <dbReference type="Proteomes" id="UP000179807"/>
    </source>
</evidence>
<organism evidence="8 9">
    <name type="scientific">Tritrichomonas foetus</name>
    <dbReference type="NCBI Taxonomy" id="1144522"/>
    <lineage>
        <taxon>Eukaryota</taxon>
        <taxon>Metamonada</taxon>
        <taxon>Parabasalia</taxon>
        <taxon>Tritrichomonadida</taxon>
        <taxon>Tritrichomonadidae</taxon>
        <taxon>Tritrichomonas</taxon>
    </lineage>
</organism>
<dbReference type="OrthoDB" id="537032at2759"/>
<evidence type="ECO:0000256" key="3">
    <source>
        <dbReference type="ARBA" id="ARBA00022989"/>
    </source>
</evidence>
<sequence>MQFNFEELRSMTTISTSDIPFFLGFCGMMAVFRYVIMHFFLERLAIIFKQKNPTKFKNRSYDLIHYTTSAILGLISMTTVNYGKCFFYAKDCLEPFQQQDAFVCTVIEKIYYFVFLSYYVVDYFYIYTSPEILVLAIHHFSTISMVLLMVAIRMPAMGFAIMILHDVVDVPLYLGKVLYYLGSKVLKDISMAVFAISCTYFRIFNLLIIVYQTWILERDEMNEFRPGWSRIAFWLLRVLYCLHLFWEWKIVKAVVAIIQGSGEIKDTRSD</sequence>
<evidence type="ECO:0000259" key="7">
    <source>
        <dbReference type="PROSITE" id="PS50922"/>
    </source>
</evidence>
<feature type="transmembrane region" description="Helical" evidence="6">
    <location>
        <begin position="63"/>
        <end position="89"/>
    </location>
</feature>
<evidence type="ECO:0000256" key="4">
    <source>
        <dbReference type="ARBA" id="ARBA00023136"/>
    </source>
</evidence>
<feature type="transmembrane region" description="Helical" evidence="6">
    <location>
        <begin position="193"/>
        <end position="215"/>
    </location>
</feature>
<comment type="caution">
    <text evidence="8">The sequence shown here is derived from an EMBL/GenBank/DDBJ whole genome shotgun (WGS) entry which is preliminary data.</text>
</comment>
<name>A0A1J4JAX4_9EUKA</name>
<dbReference type="GO" id="GO:0005783">
    <property type="term" value="C:endoplasmic reticulum"/>
    <property type="evidence" value="ECO:0007669"/>
    <property type="project" value="TreeGrafter"/>
</dbReference>
<keyword evidence="3 6" id="KW-1133">Transmembrane helix</keyword>
<comment type="subcellular location">
    <subcellularLocation>
        <location evidence="1">Membrane</location>
        <topology evidence="1">Multi-pass membrane protein</topology>
    </subcellularLocation>
</comment>
<evidence type="ECO:0000256" key="2">
    <source>
        <dbReference type="ARBA" id="ARBA00022692"/>
    </source>
</evidence>
<dbReference type="GO" id="GO:0016020">
    <property type="term" value="C:membrane"/>
    <property type="evidence" value="ECO:0007669"/>
    <property type="project" value="UniProtKB-SubCell"/>
</dbReference>
<keyword evidence="9" id="KW-1185">Reference proteome</keyword>
<feature type="transmembrane region" description="Helical" evidence="6">
    <location>
        <begin position="109"/>
        <end position="126"/>
    </location>
</feature>
<dbReference type="PANTHER" id="PTHR12560:SF0">
    <property type="entry name" value="LD18904P"/>
    <property type="match status" value="1"/>
</dbReference>
<dbReference type="InterPro" id="IPR016439">
    <property type="entry name" value="Lag1/Lac1-like"/>
</dbReference>
<gene>
    <name evidence="8" type="ORF">TRFO_10514</name>
</gene>
<reference evidence="8" key="1">
    <citation type="submission" date="2016-10" db="EMBL/GenBank/DDBJ databases">
        <authorList>
            <person name="Benchimol M."/>
            <person name="Almeida L.G."/>
            <person name="Vasconcelos A.T."/>
            <person name="Perreira-Neves A."/>
            <person name="Rosa I.A."/>
            <person name="Tasca T."/>
            <person name="Bogo M.R."/>
            <person name="de Souza W."/>
        </authorList>
    </citation>
    <scope>NUCLEOTIDE SEQUENCE [LARGE SCALE GENOMIC DNA]</scope>
    <source>
        <strain evidence="8">K</strain>
    </source>
</reference>
<dbReference type="GO" id="GO:0046513">
    <property type="term" value="P:ceramide biosynthetic process"/>
    <property type="evidence" value="ECO:0007669"/>
    <property type="project" value="InterPro"/>
</dbReference>
<dbReference type="Proteomes" id="UP000179807">
    <property type="component" value="Unassembled WGS sequence"/>
</dbReference>
<keyword evidence="2 5" id="KW-0812">Transmembrane</keyword>
<dbReference type="PIRSF" id="PIRSF005225">
    <property type="entry name" value="LAG1_LAC1"/>
    <property type="match status" value="1"/>
</dbReference>
<evidence type="ECO:0000256" key="5">
    <source>
        <dbReference type="PROSITE-ProRule" id="PRU00205"/>
    </source>
</evidence>
<feature type="transmembrane region" description="Helical" evidence="6">
    <location>
        <begin position="133"/>
        <end position="152"/>
    </location>
</feature>
<evidence type="ECO:0000256" key="6">
    <source>
        <dbReference type="SAM" id="Phobius"/>
    </source>
</evidence>
<protein>
    <submittedName>
        <fullName evidence="8">Longevity assurance protein</fullName>
    </submittedName>
</protein>
<evidence type="ECO:0000256" key="1">
    <source>
        <dbReference type="ARBA" id="ARBA00004141"/>
    </source>
</evidence>
<dbReference type="Pfam" id="PF03798">
    <property type="entry name" value="TRAM_LAG1_CLN8"/>
    <property type="match status" value="1"/>
</dbReference>
<dbReference type="InterPro" id="IPR006634">
    <property type="entry name" value="TLC-dom"/>
</dbReference>
<proteinExistence type="predicted"/>
<dbReference type="PROSITE" id="PS50922">
    <property type="entry name" value="TLC"/>
    <property type="match status" value="1"/>
</dbReference>
<dbReference type="GeneID" id="94830208"/>
<evidence type="ECO:0000313" key="8">
    <source>
        <dbReference type="EMBL" id="OHS95383.1"/>
    </source>
</evidence>
<dbReference type="SMART" id="SM00724">
    <property type="entry name" value="TLC"/>
    <property type="match status" value="1"/>
</dbReference>
<dbReference type="PANTHER" id="PTHR12560">
    <property type="entry name" value="LONGEVITY ASSURANCE FACTOR 1 LAG1"/>
    <property type="match status" value="1"/>
</dbReference>
<feature type="domain" description="TLC" evidence="7">
    <location>
        <begin position="54"/>
        <end position="259"/>
    </location>
</feature>
<dbReference type="GO" id="GO:0050291">
    <property type="term" value="F:sphingosine N-acyltransferase activity"/>
    <property type="evidence" value="ECO:0007669"/>
    <property type="project" value="InterPro"/>
</dbReference>
<dbReference type="AlphaFoldDB" id="A0A1J4JAX4"/>